<dbReference type="Proteomes" id="UP001519460">
    <property type="component" value="Unassembled WGS sequence"/>
</dbReference>
<keyword evidence="2" id="KW-1185">Reference proteome</keyword>
<gene>
    <name evidence="1" type="ORF">BaRGS_00018539</name>
</gene>
<feature type="non-terminal residue" evidence="1">
    <location>
        <position position="70"/>
    </location>
</feature>
<dbReference type="EMBL" id="JACVVK020000129">
    <property type="protein sequence ID" value="KAK7490194.1"/>
    <property type="molecule type" value="Genomic_DNA"/>
</dbReference>
<sequence>MSQQISIRKQTNSLHAFVRKTTVVGSCLYITYEIKYKGDVNDLRQVRHYRESWMDLVVIRFTESTPGRLG</sequence>
<reference evidence="1 2" key="1">
    <citation type="journal article" date="2023" name="Sci. Data">
        <title>Genome assembly of the Korean intertidal mud-creeper Batillaria attramentaria.</title>
        <authorList>
            <person name="Patra A.K."/>
            <person name="Ho P.T."/>
            <person name="Jun S."/>
            <person name="Lee S.J."/>
            <person name="Kim Y."/>
            <person name="Won Y.J."/>
        </authorList>
    </citation>
    <scope>NUCLEOTIDE SEQUENCE [LARGE SCALE GENOMIC DNA]</scope>
    <source>
        <strain evidence="1">Wonlab-2016</strain>
    </source>
</reference>
<name>A0ABD0KTF7_9CAEN</name>
<proteinExistence type="predicted"/>
<organism evidence="1 2">
    <name type="scientific">Batillaria attramentaria</name>
    <dbReference type="NCBI Taxonomy" id="370345"/>
    <lineage>
        <taxon>Eukaryota</taxon>
        <taxon>Metazoa</taxon>
        <taxon>Spiralia</taxon>
        <taxon>Lophotrochozoa</taxon>
        <taxon>Mollusca</taxon>
        <taxon>Gastropoda</taxon>
        <taxon>Caenogastropoda</taxon>
        <taxon>Sorbeoconcha</taxon>
        <taxon>Cerithioidea</taxon>
        <taxon>Batillariidae</taxon>
        <taxon>Batillaria</taxon>
    </lineage>
</organism>
<dbReference type="AlphaFoldDB" id="A0ABD0KTF7"/>
<comment type="caution">
    <text evidence="1">The sequence shown here is derived from an EMBL/GenBank/DDBJ whole genome shotgun (WGS) entry which is preliminary data.</text>
</comment>
<evidence type="ECO:0000313" key="1">
    <source>
        <dbReference type="EMBL" id="KAK7490194.1"/>
    </source>
</evidence>
<evidence type="ECO:0000313" key="2">
    <source>
        <dbReference type="Proteomes" id="UP001519460"/>
    </source>
</evidence>
<accession>A0ABD0KTF7</accession>
<protein>
    <submittedName>
        <fullName evidence="1">Uncharacterized protein</fullName>
    </submittedName>
</protein>